<dbReference type="AlphaFoldDB" id="A0A366IFZ8"/>
<feature type="compositionally biased region" description="Pro residues" evidence="1">
    <location>
        <begin position="1"/>
        <end position="11"/>
    </location>
</feature>
<evidence type="ECO:0000313" key="2">
    <source>
        <dbReference type="EMBL" id="RBP70312.1"/>
    </source>
</evidence>
<comment type="caution">
    <text evidence="2">The sequence shown here is derived from an EMBL/GenBank/DDBJ whole genome shotgun (WGS) entry which is preliminary data.</text>
</comment>
<organism evidence="2 3">
    <name type="scientific">Brevibacterium celere</name>
    <dbReference type="NCBI Taxonomy" id="225845"/>
    <lineage>
        <taxon>Bacteria</taxon>
        <taxon>Bacillati</taxon>
        <taxon>Actinomycetota</taxon>
        <taxon>Actinomycetes</taxon>
        <taxon>Micrococcales</taxon>
        <taxon>Brevibacteriaceae</taxon>
        <taxon>Brevibacterium</taxon>
    </lineage>
</organism>
<name>A0A366IFZ8_9MICO</name>
<keyword evidence="3" id="KW-1185">Reference proteome</keyword>
<dbReference type="EMBL" id="QNSB01000009">
    <property type="protein sequence ID" value="RBP70312.1"/>
    <property type="molecule type" value="Genomic_DNA"/>
</dbReference>
<evidence type="ECO:0000313" key="3">
    <source>
        <dbReference type="Proteomes" id="UP000253509"/>
    </source>
</evidence>
<feature type="region of interest" description="Disordered" evidence="1">
    <location>
        <begin position="1"/>
        <end position="24"/>
    </location>
</feature>
<proteinExistence type="predicted"/>
<protein>
    <submittedName>
        <fullName evidence="2">Uncharacterized protein</fullName>
    </submittedName>
</protein>
<gene>
    <name evidence="2" type="ORF">DFO65_10984</name>
</gene>
<evidence type="ECO:0000256" key="1">
    <source>
        <dbReference type="SAM" id="MobiDB-lite"/>
    </source>
</evidence>
<sequence length="160" mass="17127">MLLSPGNPPQPVTGADDPRVGATAGPAMVVSTEGSLPSETCPEGSLSVTDLDAISTLSARPLAYREAGRPWHVIGYEAADHWSALSPDLRKRLLTDRTAVLDVEDFKATTGGASASMITQSWVYSGRPRRYRIAGELRELTEVLAAIGSHQDRCRAHGCR</sequence>
<dbReference type="Proteomes" id="UP000253509">
    <property type="component" value="Unassembled WGS sequence"/>
</dbReference>
<accession>A0A366IFZ8</accession>
<reference evidence="2 3" key="1">
    <citation type="submission" date="2018-06" db="EMBL/GenBank/DDBJ databases">
        <title>Freshwater and sediment microbial communities from various areas in North America, analyzing microbe dynamics in response to fracking.</title>
        <authorList>
            <person name="Lamendella R."/>
        </authorList>
    </citation>
    <scope>NUCLEOTIDE SEQUENCE [LARGE SCALE GENOMIC DNA]</scope>
    <source>
        <strain evidence="2 3">3b_TX</strain>
    </source>
</reference>